<accession>A0AAJ5X6F6</accession>
<dbReference type="EMBL" id="CP119316">
    <property type="protein sequence ID" value="WEK46692.1"/>
    <property type="molecule type" value="Genomic_DNA"/>
</dbReference>
<protein>
    <submittedName>
        <fullName evidence="1">Uncharacterized protein</fullName>
    </submittedName>
</protein>
<organism evidence="1 2">
    <name type="scientific">Candidatus Andeanibacterium colombiense</name>
    <dbReference type="NCBI Taxonomy" id="3121345"/>
    <lineage>
        <taxon>Bacteria</taxon>
        <taxon>Pseudomonadati</taxon>
        <taxon>Pseudomonadota</taxon>
        <taxon>Alphaproteobacteria</taxon>
        <taxon>Sphingomonadales</taxon>
        <taxon>Sphingomonadaceae</taxon>
        <taxon>Candidatus Andeanibacterium</taxon>
    </lineage>
</organism>
<dbReference type="AlphaFoldDB" id="A0AAJ5X6F6"/>
<name>A0AAJ5X6F6_9SPHN</name>
<evidence type="ECO:0000313" key="2">
    <source>
        <dbReference type="Proteomes" id="UP001218362"/>
    </source>
</evidence>
<sequence length="70" mass="7305">MDLNRKYSDHQAEVLRASAAGDLVSRNIHLDRATAIAGQIAAHQKGLGAGAACAWSAAYRRGTGTALRTA</sequence>
<evidence type="ECO:0000313" key="1">
    <source>
        <dbReference type="EMBL" id="WEK46692.1"/>
    </source>
</evidence>
<reference evidence="1" key="1">
    <citation type="submission" date="2023-03" db="EMBL/GenBank/DDBJ databases">
        <title>Andean soil-derived lignocellulolytic bacterial consortium as a source of novel taxa and putative plastic-active enzymes.</title>
        <authorList>
            <person name="Diaz-Garcia L."/>
            <person name="Chuvochina M."/>
            <person name="Feuerriegel G."/>
            <person name="Bunk B."/>
            <person name="Sproer C."/>
            <person name="Streit W.R."/>
            <person name="Rodriguez L.M."/>
            <person name="Overmann J."/>
            <person name="Jimenez D.J."/>
        </authorList>
    </citation>
    <scope>NUCLEOTIDE SEQUENCE</scope>
    <source>
        <strain evidence="1">MAG 26</strain>
    </source>
</reference>
<gene>
    <name evidence="1" type="ORF">P0Y56_17060</name>
</gene>
<dbReference type="Proteomes" id="UP001218362">
    <property type="component" value="Chromosome"/>
</dbReference>
<proteinExistence type="predicted"/>
<dbReference type="KEGG" id="acob:P0Y56_17060"/>